<dbReference type="InterPro" id="IPR041464">
    <property type="entry name" value="TubC_N"/>
</dbReference>
<evidence type="ECO:0000313" key="2">
    <source>
        <dbReference type="EMBL" id="SAK97659.1"/>
    </source>
</evidence>
<dbReference type="Gene3D" id="1.10.10.1830">
    <property type="entry name" value="Non-ribosomal peptide synthase, adenylation domain"/>
    <property type="match status" value="1"/>
</dbReference>
<dbReference type="Proteomes" id="UP000054870">
    <property type="component" value="Unassembled WGS sequence"/>
</dbReference>
<evidence type="ECO:0000259" key="1">
    <source>
        <dbReference type="Pfam" id="PF18563"/>
    </source>
</evidence>
<dbReference type="OrthoDB" id="9098458at2"/>
<comment type="caution">
    <text evidence="2">The sequence shown here is derived from an EMBL/GenBank/DDBJ whole genome shotgun (WGS) entry which is preliminary data.</text>
</comment>
<dbReference type="Pfam" id="PF18563">
    <property type="entry name" value="TubC_N"/>
    <property type="match status" value="1"/>
</dbReference>
<protein>
    <recommendedName>
        <fullName evidence="1">TubC N-terminal docking domain-containing protein</fullName>
    </recommendedName>
</protein>
<name>A0A158DSM2_9BURK</name>
<feature type="domain" description="TubC N-terminal docking" evidence="1">
    <location>
        <begin position="3"/>
        <end position="51"/>
    </location>
</feature>
<gene>
    <name evidence="2" type="ORF">AWB75_07140</name>
</gene>
<accession>A0A158DSM2</accession>
<dbReference type="InterPro" id="IPR044894">
    <property type="entry name" value="TubC_N_sf"/>
</dbReference>
<dbReference type="EMBL" id="FCOF02000105">
    <property type="protein sequence ID" value="SAK97659.1"/>
    <property type="molecule type" value="Genomic_DNA"/>
</dbReference>
<sequence>MTVADVLSKAQALGVRLRVEGDRVKMRGPAAALAAIKPEIAENKEEIMAILNAAGGALIDPDGGAYLPWGPYLSSADVVRMRAELAEAIEDLADWEDWIPAYRDEILSRAMRGPLSDLLPNLAYFGERVRELNAEAEARFLMRRRSWRAGDELTNRGYPVGGSRSTPVRAGKVRR</sequence>
<reference evidence="2" key="1">
    <citation type="submission" date="2016-01" db="EMBL/GenBank/DDBJ databases">
        <authorList>
            <person name="Peeters C."/>
        </authorList>
    </citation>
    <scope>NUCLEOTIDE SEQUENCE [LARGE SCALE GENOMIC DNA]</scope>
    <source>
        <strain evidence="2">LMG 29318</strain>
    </source>
</reference>
<keyword evidence="3" id="KW-1185">Reference proteome</keyword>
<organism evidence="2 3">
    <name type="scientific">Caballeronia catudaia</name>
    <dbReference type="NCBI Taxonomy" id="1777136"/>
    <lineage>
        <taxon>Bacteria</taxon>
        <taxon>Pseudomonadati</taxon>
        <taxon>Pseudomonadota</taxon>
        <taxon>Betaproteobacteria</taxon>
        <taxon>Burkholderiales</taxon>
        <taxon>Burkholderiaceae</taxon>
        <taxon>Caballeronia</taxon>
    </lineage>
</organism>
<proteinExistence type="predicted"/>
<dbReference type="AlphaFoldDB" id="A0A158DSM2"/>
<evidence type="ECO:0000313" key="3">
    <source>
        <dbReference type="Proteomes" id="UP000054870"/>
    </source>
</evidence>